<evidence type="ECO:0000313" key="1">
    <source>
        <dbReference type="EMBL" id="JAA69860.1"/>
    </source>
</evidence>
<dbReference type="AlphaFoldDB" id="A0A0K8RFE7"/>
<accession>A0A0K8RFE7</accession>
<name>A0A0K8RFE7_IXORI</name>
<sequence>MLMGLSIFKLPMFYVITYSFISFNLSYDCYNSLFIDFTIDKGIPMSSAVTMTSLSAVPDLVGDWSFLL</sequence>
<proteinExistence type="evidence at transcript level"/>
<protein>
    <submittedName>
        <fullName evidence="1">Putative monocarboxylate transporter</fullName>
    </submittedName>
</protein>
<reference evidence="1" key="1">
    <citation type="submission" date="2012-12" db="EMBL/GenBank/DDBJ databases">
        <title>Identification and characterization of a phenylalanine ammonia-lyase gene family in Isatis indigotica Fort.</title>
        <authorList>
            <person name="Liu Q."/>
            <person name="Chen J."/>
            <person name="Zhou X."/>
            <person name="Di P."/>
            <person name="Xiao Y."/>
            <person name="Xuan H."/>
            <person name="Zhang L."/>
            <person name="Chen W."/>
        </authorList>
    </citation>
    <scope>NUCLEOTIDE SEQUENCE</scope>
    <source>
        <tissue evidence="1">Salivary gland</tissue>
    </source>
</reference>
<organism evidence="1">
    <name type="scientific">Ixodes ricinus</name>
    <name type="common">Common tick</name>
    <name type="synonym">Acarus ricinus</name>
    <dbReference type="NCBI Taxonomy" id="34613"/>
    <lineage>
        <taxon>Eukaryota</taxon>
        <taxon>Metazoa</taxon>
        <taxon>Ecdysozoa</taxon>
        <taxon>Arthropoda</taxon>
        <taxon>Chelicerata</taxon>
        <taxon>Arachnida</taxon>
        <taxon>Acari</taxon>
        <taxon>Parasitiformes</taxon>
        <taxon>Ixodida</taxon>
        <taxon>Ixodoidea</taxon>
        <taxon>Ixodidae</taxon>
        <taxon>Ixodinae</taxon>
        <taxon>Ixodes</taxon>
    </lineage>
</organism>
<dbReference type="EMBL" id="GADI01003948">
    <property type="protein sequence ID" value="JAA69860.1"/>
    <property type="molecule type" value="mRNA"/>
</dbReference>